<keyword evidence="1" id="KW-0732">Signal</keyword>
<feature type="chain" id="PRO_5012751934" evidence="1">
    <location>
        <begin position="27"/>
        <end position="119"/>
    </location>
</feature>
<organism evidence="2">
    <name type="scientific">Magnetococcus massalia (strain MO-1)</name>
    <dbReference type="NCBI Taxonomy" id="451514"/>
    <lineage>
        <taxon>Bacteria</taxon>
        <taxon>Pseudomonadati</taxon>
        <taxon>Pseudomonadota</taxon>
        <taxon>Magnetococcia</taxon>
        <taxon>Magnetococcales</taxon>
        <taxon>Magnetococcaceae</taxon>
        <taxon>Magnetococcus</taxon>
    </lineage>
</organism>
<dbReference type="InterPro" id="IPR036280">
    <property type="entry name" value="Multihaem_cyt_sf"/>
</dbReference>
<sequence length="119" mass="13381">MVWLRSIVIALALAVALTGIGSDALAGENAENGYRHHGPIKLQDAKGDACIRDTAWMARNHMKLLKHKRDDTVREGMRMPAESILECKTCHTSREQFCDQCHNYVGVKPDCFTCHIYPK</sequence>
<reference evidence="2" key="1">
    <citation type="submission" date="2015-04" db="EMBL/GenBank/DDBJ databases">
        <authorList>
            <person name="Syromyatnikov M.Y."/>
            <person name="Popov V.N."/>
        </authorList>
    </citation>
    <scope>NUCLEOTIDE SEQUENCE</scope>
    <source>
        <strain evidence="2">MO-1</strain>
    </source>
</reference>
<feature type="signal peptide" evidence="1">
    <location>
        <begin position="1"/>
        <end position="26"/>
    </location>
</feature>
<dbReference type="AlphaFoldDB" id="A0A1S7LDK7"/>
<dbReference type="SUPFAM" id="SSF48695">
    <property type="entry name" value="Multiheme cytochromes"/>
    <property type="match status" value="1"/>
</dbReference>
<proteinExistence type="predicted"/>
<evidence type="ECO:0000313" key="2">
    <source>
        <dbReference type="EMBL" id="CRH05012.1"/>
    </source>
</evidence>
<gene>
    <name evidence="2" type="ORF">MAGMO_0811</name>
</gene>
<name>A0A1S7LDK7_MAGMO</name>
<dbReference type="EMBL" id="LO017727">
    <property type="protein sequence ID" value="CRH05012.1"/>
    <property type="molecule type" value="Genomic_DNA"/>
</dbReference>
<evidence type="ECO:0000256" key="1">
    <source>
        <dbReference type="SAM" id="SignalP"/>
    </source>
</evidence>
<protein>
    <submittedName>
        <fullName evidence="2">Putative triheme c-type cytochrome DsrJ [dsrJ]</fullName>
    </submittedName>
</protein>
<accession>A0A1S7LDK7</accession>